<dbReference type="AlphaFoldDB" id="A0A150KW55"/>
<keyword evidence="2" id="KW-1185">Reference proteome</keyword>
<dbReference type="PATRIC" id="fig|46224.3.peg.3375"/>
<name>A0A150KW55_9BACI</name>
<comment type="caution">
    <text evidence="1">The sequence shown here is derived from an EMBL/GenBank/DDBJ whole genome shotgun (WGS) entry which is preliminary data.</text>
</comment>
<sequence length="37" mass="4396">MYLLIILEEISSKSRFFLTFSNLMSGNMTLFKHKKRA</sequence>
<proteinExistence type="predicted"/>
<dbReference type="EMBL" id="LQYN01000061">
    <property type="protein sequence ID" value="KYD04327.1"/>
    <property type="molecule type" value="Genomic_DNA"/>
</dbReference>
<reference evidence="1 2" key="1">
    <citation type="submission" date="2016-01" db="EMBL/GenBank/DDBJ databases">
        <title>Genome Sequences of Twelve Sporeforming Bacillus Species Isolated from Foods.</title>
        <authorList>
            <person name="Berendsen E.M."/>
            <person name="Wells-Bennik M.H."/>
            <person name="Krawcyk A.O."/>
            <person name="De Jong A."/>
            <person name="Holsappel S."/>
            <person name="Eijlander R.T."/>
            <person name="Kuipers O.P."/>
        </authorList>
    </citation>
    <scope>NUCLEOTIDE SEQUENCE [LARGE SCALE GENOMIC DNA]</scope>
    <source>
        <strain evidence="1 2">B4102</strain>
    </source>
</reference>
<evidence type="ECO:0000313" key="2">
    <source>
        <dbReference type="Proteomes" id="UP000075666"/>
    </source>
</evidence>
<dbReference type="Proteomes" id="UP000075666">
    <property type="component" value="Unassembled WGS sequence"/>
</dbReference>
<accession>A0A150KW55</accession>
<organism evidence="1 2">
    <name type="scientific">Heyndrickxia sporothermodurans</name>
    <dbReference type="NCBI Taxonomy" id="46224"/>
    <lineage>
        <taxon>Bacteria</taxon>
        <taxon>Bacillati</taxon>
        <taxon>Bacillota</taxon>
        <taxon>Bacilli</taxon>
        <taxon>Bacillales</taxon>
        <taxon>Bacillaceae</taxon>
        <taxon>Heyndrickxia</taxon>
    </lineage>
</organism>
<dbReference type="STRING" id="46224.B4102_3289"/>
<evidence type="ECO:0000313" key="1">
    <source>
        <dbReference type="EMBL" id="KYD04327.1"/>
    </source>
</evidence>
<protein>
    <submittedName>
        <fullName evidence="1">Uncharacterized protein</fullName>
    </submittedName>
</protein>
<gene>
    <name evidence="1" type="ORF">B4102_3289</name>
</gene>